<proteinExistence type="predicted"/>
<accession>A0A1V6TW13</accession>
<comment type="caution">
    <text evidence="2">The sequence shown here is derived from an EMBL/GenBank/DDBJ whole genome shotgun (WGS) entry which is preliminary data.</text>
</comment>
<dbReference type="EMBL" id="MLKD01000002">
    <property type="protein sequence ID" value="OQE30090.1"/>
    <property type="molecule type" value="Genomic_DNA"/>
</dbReference>
<evidence type="ECO:0000256" key="1">
    <source>
        <dbReference type="SAM" id="MobiDB-lite"/>
    </source>
</evidence>
<sequence>MSSAAPQSPARPSPSFSERLGSPVENVASTSSQFSTANDRITAIHIRKITSLLDQCLTRVGGESGANPPGQLGQSQASQGESPSTLSEELDRLEEVALRWVNGG</sequence>
<feature type="compositionally biased region" description="Polar residues" evidence="1">
    <location>
        <begin position="72"/>
        <end position="87"/>
    </location>
</feature>
<name>A0A1V6TW13_9EURO</name>
<protein>
    <submittedName>
        <fullName evidence="2">Uncharacterized protein</fullName>
    </submittedName>
</protein>
<feature type="region of interest" description="Disordered" evidence="1">
    <location>
        <begin position="59"/>
        <end position="90"/>
    </location>
</feature>
<evidence type="ECO:0000313" key="2">
    <source>
        <dbReference type="EMBL" id="OQE30090.1"/>
    </source>
</evidence>
<feature type="region of interest" description="Disordered" evidence="1">
    <location>
        <begin position="1"/>
        <end position="40"/>
    </location>
</feature>
<organism evidence="2 3">
    <name type="scientific">Penicillium steckii</name>
    <dbReference type="NCBI Taxonomy" id="303698"/>
    <lineage>
        <taxon>Eukaryota</taxon>
        <taxon>Fungi</taxon>
        <taxon>Dikarya</taxon>
        <taxon>Ascomycota</taxon>
        <taxon>Pezizomycotina</taxon>
        <taxon>Eurotiomycetes</taxon>
        <taxon>Eurotiomycetidae</taxon>
        <taxon>Eurotiales</taxon>
        <taxon>Aspergillaceae</taxon>
        <taxon>Penicillium</taxon>
    </lineage>
</organism>
<feature type="compositionally biased region" description="Low complexity" evidence="1">
    <location>
        <begin position="1"/>
        <end position="17"/>
    </location>
</feature>
<evidence type="ECO:0000313" key="3">
    <source>
        <dbReference type="Proteomes" id="UP000191285"/>
    </source>
</evidence>
<dbReference type="AlphaFoldDB" id="A0A1V6TW13"/>
<feature type="compositionally biased region" description="Polar residues" evidence="1">
    <location>
        <begin position="27"/>
        <end position="39"/>
    </location>
</feature>
<dbReference type="Proteomes" id="UP000191285">
    <property type="component" value="Unassembled WGS sequence"/>
</dbReference>
<reference evidence="3" key="1">
    <citation type="journal article" date="2017" name="Nat. Microbiol.">
        <title>Global analysis of biosynthetic gene clusters reveals vast potential of secondary metabolite production in Penicillium species.</title>
        <authorList>
            <person name="Nielsen J.C."/>
            <person name="Grijseels S."/>
            <person name="Prigent S."/>
            <person name="Ji B."/>
            <person name="Dainat J."/>
            <person name="Nielsen K.F."/>
            <person name="Frisvad J.C."/>
            <person name="Workman M."/>
            <person name="Nielsen J."/>
        </authorList>
    </citation>
    <scope>NUCLEOTIDE SEQUENCE [LARGE SCALE GENOMIC DNA]</scope>
    <source>
        <strain evidence="3">IBT 24891</strain>
    </source>
</reference>
<keyword evidence="3" id="KW-1185">Reference proteome</keyword>
<gene>
    <name evidence="2" type="ORF">PENSTE_c002G05490</name>
</gene>